<feature type="compositionally biased region" description="Low complexity" evidence="1">
    <location>
        <begin position="1"/>
        <end position="16"/>
    </location>
</feature>
<sequence>MATVASSTTAAVPSTSKHTLDDDQGPVPLFTHTSQYQHYLFPTSSSSSSLRIALTAADEDAGINSASALLLQQYYLLRLPLLSKAFGLSEKVLATSMTYFKRFWLQRGVAEPLDGSGSGGGNKLRAAKGVKVVMLICLYLATKTHSTPISLAAFAMRISGAVGGSGSEEAAAAIKETEQSIRDYEFEVATVLSWRFRVTHAFEAARGMALDLQCPDEGRDGAPPLQAEMLKKLLGPLNAASHSLRLTDGEFRYTPSQLAFGTWWSLTKREGNEALDEGERALLRALLQGWVKAKEEAAAAAEAKRANAPIPDVGKMKKARGTANGDNSNGGGTPSTRRPLSSTTLLQEADEIASLVSQGSELEARLKGKETLDEVKAIDARLKEWAAGKEKQEVEEGAIATASTAKRKAGEGASAEGEAGATKRAKVRGEGAVDSDDDE</sequence>
<dbReference type="OrthoDB" id="340962at2759"/>
<feature type="region of interest" description="Disordered" evidence="1">
    <location>
        <begin position="1"/>
        <end position="24"/>
    </location>
</feature>
<dbReference type="EMBL" id="KZ819662">
    <property type="protein sequence ID" value="PWN30472.1"/>
    <property type="molecule type" value="Genomic_DNA"/>
</dbReference>
<proteinExistence type="predicted"/>
<protein>
    <submittedName>
        <fullName evidence="2">Uncharacterized protein</fullName>
    </submittedName>
</protein>
<keyword evidence="3" id="KW-1185">Reference proteome</keyword>
<dbReference type="InterPro" id="IPR036915">
    <property type="entry name" value="Cyclin-like_sf"/>
</dbReference>
<dbReference type="Gene3D" id="1.10.472.10">
    <property type="entry name" value="Cyclin-like"/>
    <property type="match status" value="1"/>
</dbReference>
<dbReference type="Proteomes" id="UP000245884">
    <property type="component" value="Unassembled WGS sequence"/>
</dbReference>
<evidence type="ECO:0000313" key="2">
    <source>
        <dbReference type="EMBL" id="PWN30472.1"/>
    </source>
</evidence>
<name>A0A316UZ33_9BASI</name>
<dbReference type="SUPFAM" id="SSF47954">
    <property type="entry name" value="Cyclin-like"/>
    <property type="match status" value="1"/>
</dbReference>
<dbReference type="AlphaFoldDB" id="A0A316UZ33"/>
<evidence type="ECO:0000256" key="1">
    <source>
        <dbReference type="SAM" id="MobiDB-lite"/>
    </source>
</evidence>
<accession>A0A316UZ33</accession>
<evidence type="ECO:0000313" key="3">
    <source>
        <dbReference type="Proteomes" id="UP000245884"/>
    </source>
</evidence>
<reference evidence="2 3" key="1">
    <citation type="journal article" date="2018" name="Mol. Biol. Evol.">
        <title>Broad Genomic Sampling Reveals a Smut Pathogenic Ancestry of the Fungal Clade Ustilaginomycotina.</title>
        <authorList>
            <person name="Kijpornyongpan T."/>
            <person name="Mondo S.J."/>
            <person name="Barry K."/>
            <person name="Sandor L."/>
            <person name="Lee J."/>
            <person name="Lipzen A."/>
            <person name="Pangilinan J."/>
            <person name="LaButti K."/>
            <person name="Hainaut M."/>
            <person name="Henrissat B."/>
            <person name="Grigoriev I.V."/>
            <person name="Spatafora J.W."/>
            <person name="Aime M.C."/>
        </authorList>
    </citation>
    <scope>NUCLEOTIDE SEQUENCE [LARGE SCALE GENOMIC DNA]</scope>
    <source>
        <strain evidence="2 3">MCA 5214</strain>
    </source>
</reference>
<feature type="region of interest" description="Disordered" evidence="1">
    <location>
        <begin position="302"/>
        <end position="342"/>
    </location>
</feature>
<feature type="compositionally biased region" description="Low complexity" evidence="1">
    <location>
        <begin position="411"/>
        <end position="420"/>
    </location>
</feature>
<dbReference type="RefSeq" id="XP_025365084.1">
    <property type="nucleotide sequence ID" value="XM_025503530.1"/>
</dbReference>
<dbReference type="STRING" id="1569628.A0A316UZ33"/>
<organism evidence="2 3">
    <name type="scientific">Jaminaea rosea</name>
    <dbReference type="NCBI Taxonomy" id="1569628"/>
    <lineage>
        <taxon>Eukaryota</taxon>
        <taxon>Fungi</taxon>
        <taxon>Dikarya</taxon>
        <taxon>Basidiomycota</taxon>
        <taxon>Ustilaginomycotina</taxon>
        <taxon>Exobasidiomycetes</taxon>
        <taxon>Microstromatales</taxon>
        <taxon>Microstromatales incertae sedis</taxon>
        <taxon>Jaminaea</taxon>
    </lineage>
</organism>
<dbReference type="GeneID" id="37025353"/>
<feature type="region of interest" description="Disordered" evidence="1">
    <location>
        <begin position="386"/>
        <end position="439"/>
    </location>
</feature>
<gene>
    <name evidence="2" type="ORF">BDZ90DRAFT_15069</name>
</gene>